<feature type="compositionally biased region" description="Polar residues" evidence="1">
    <location>
        <begin position="1"/>
        <end position="12"/>
    </location>
</feature>
<name>A0A7S2IZF4_9DINO</name>
<proteinExistence type="predicted"/>
<feature type="transmembrane region" description="Helical" evidence="2">
    <location>
        <begin position="243"/>
        <end position="264"/>
    </location>
</feature>
<keyword evidence="2" id="KW-0812">Transmembrane</keyword>
<feature type="transmembrane region" description="Helical" evidence="2">
    <location>
        <begin position="540"/>
        <end position="558"/>
    </location>
</feature>
<evidence type="ECO:0008006" key="4">
    <source>
        <dbReference type="Google" id="ProtNLM"/>
    </source>
</evidence>
<feature type="transmembrane region" description="Helical" evidence="2">
    <location>
        <begin position="151"/>
        <end position="175"/>
    </location>
</feature>
<feature type="transmembrane region" description="Helical" evidence="2">
    <location>
        <begin position="118"/>
        <end position="139"/>
    </location>
</feature>
<keyword evidence="2" id="KW-1133">Transmembrane helix</keyword>
<sequence length="635" mass="67100">MAQASTQRSTAKQRPGAHRPSARGGMACENSERSVTLGSHRDEHNASDLSNDPESAVESAAETPKERPRSPWYCSLPWLVRGDLDGFTAVFSNNLATMLAGAQMLQSILPDELVYGKIVPGVGVSLAFGCAWYTVMALVKAHRTGRTDLCALPFGLNTPGVFAFNTGIIMAVYYAEGGAQNPDAPHVAWQVGVVANFVQGAIEMLLAPVGPYISSAVPMVALLGSLASVGLAWLFANTVEAEAAWPAVTFAPFFLIAAALLGGVKVPGLPSTLLPVVLGAALAWTTGRATASDLREAAELVGWHPGVPDFGPFQHFDKVVDYLGITIPVALTVAIGTIQVRQMAENVGDNYNLRWSMFGDGFGTVIASLFGSPWGMTVFIGHSAFKAMGAKIGYNILCAAGFLIVCSSGLAAMILAIFPSEVLNPIILFVGLCVCIDALEITPSRHWAGLLVALVPGFCNWACEAAASLAAHICEQGFTNGGSAVTGADVKCAVDPHSEAAWALGPELLGLKAMGEGYLLVSIFWGTLLVYAVDRHFRVAMVWSLIAAFCSSFGLIHAPKVFLPWKGPGSDTALHWEFAGGYAVCAILFAFLWMGQMWGLFEAGQDATQASKMMDQSSSEESEDQGRSHMSGNVS</sequence>
<feature type="transmembrane region" description="Helical" evidence="2">
    <location>
        <begin position="578"/>
        <end position="595"/>
    </location>
</feature>
<protein>
    <recommendedName>
        <fullName evidence="4">SLC26A/SulP transporter domain-containing protein</fullName>
    </recommendedName>
</protein>
<feature type="transmembrane region" description="Helical" evidence="2">
    <location>
        <begin position="322"/>
        <end position="341"/>
    </location>
</feature>
<feature type="transmembrane region" description="Helical" evidence="2">
    <location>
        <begin position="219"/>
        <end position="237"/>
    </location>
</feature>
<dbReference type="PANTHER" id="PTHR31610:SF0">
    <property type="entry name" value="SLC26A_SULP TRANSPORTER DOMAIN-CONTAINING PROTEIN"/>
    <property type="match status" value="1"/>
</dbReference>
<feature type="transmembrane region" description="Helical" evidence="2">
    <location>
        <begin position="361"/>
        <end position="380"/>
    </location>
</feature>
<dbReference type="PANTHER" id="PTHR31610">
    <property type="entry name" value="SLR0360 PROTEIN"/>
    <property type="match status" value="1"/>
</dbReference>
<evidence type="ECO:0000313" key="3">
    <source>
        <dbReference type="EMBL" id="CAD9533449.1"/>
    </source>
</evidence>
<keyword evidence="2" id="KW-0472">Membrane</keyword>
<feature type="region of interest" description="Disordered" evidence="1">
    <location>
        <begin position="612"/>
        <end position="635"/>
    </location>
</feature>
<reference evidence="3" key="1">
    <citation type="submission" date="2021-01" db="EMBL/GenBank/DDBJ databases">
        <authorList>
            <person name="Corre E."/>
            <person name="Pelletier E."/>
            <person name="Niang G."/>
            <person name="Scheremetjew M."/>
            <person name="Finn R."/>
            <person name="Kale V."/>
            <person name="Holt S."/>
            <person name="Cochrane G."/>
            <person name="Meng A."/>
            <person name="Brown T."/>
            <person name="Cohen L."/>
        </authorList>
    </citation>
    <scope>NUCLEOTIDE SEQUENCE</scope>
    <source>
        <strain evidence="3">RCC3387</strain>
    </source>
</reference>
<feature type="transmembrane region" description="Helical" evidence="2">
    <location>
        <begin position="517"/>
        <end position="533"/>
    </location>
</feature>
<evidence type="ECO:0000256" key="1">
    <source>
        <dbReference type="SAM" id="MobiDB-lite"/>
    </source>
</evidence>
<feature type="transmembrane region" description="Helical" evidence="2">
    <location>
        <begin position="392"/>
        <end position="416"/>
    </location>
</feature>
<dbReference type="AlphaFoldDB" id="A0A7S2IZF4"/>
<evidence type="ECO:0000256" key="2">
    <source>
        <dbReference type="SAM" id="Phobius"/>
    </source>
</evidence>
<dbReference type="EMBL" id="HBGW01021071">
    <property type="protein sequence ID" value="CAD9533449.1"/>
    <property type="molecule type" value="Transcribed_RNA"/>
</dbReference>
<organism evidence="3">
    <name type="scientific">Zooxanthella nutricula</name>
    <dbReference type="NCBI Taxonomy" id="1333877"/>
    <lineage>
        <taxon>Eukaryota</taxon>
        <taxon>Sar</taxon>
        <taxon>Alveolata</taxon>
        <taxon>Dinophyceae</taxon>
        <taxon>Peridiniales</taxon>
        <taxon>Peridiniales incertae sedis</taxon>
        <taxon>Zooxanthella</taxon>
    </lineage>
</organism>
<feature type="region of interest" description="Disordered" evidence="1">
    <location>
        <begin position="1"/>
        <end position="69"/>
    </location>
</feature>
<gene>
    <name evidence="3" type="ORF">BRAN1462_LOCUS13344</name>
</gene>
<accession>A0A7S2IZF4</accession>